<organism evidence="2 3">
    <name type="scientific">Micromonospora rifamycinica</name>
    <dbReference type="NCBI Taxonomy" id="291594"/>
    <lineage>
        <taxon>Bacteria</taxon>
        <taxon>Bacillati</taxon>
        <taxon>Actinomycetota</taxon>
        <taxon>Actinomycetes</taxon>
        <taxon>Micromonosporales</taxon>
        <taxon>Micromonosporaceae</taxon>
        <taxon>Micromonospora</taxon>
    </lineage>
</organism>
<evidence type="ECO:0000313" key="2">
    <source>
        <dbReference type="EMBL" id="SCG48256.1"/>
    </source>
</evidence>
<feature type="compositionally biased region" description="Basic and acidic residues" evidence="1">
    <location>
        <begin position="1"/>
        <end position="15"/>
    </location>
</feature>
<accession>A0A1C5HQD9</accession>
<dbReference type="SUPFAM" id="SSF48452">
    <property type="entry name" value="TPR-like"/>
    <property type="match status" value="2"/>
</dbReference>
<feature type="region of interest" description="Disordered" evidence="1">
    <location>
        <begin position="1"/>
        <end position="22"/>
    </location>
</feature>
<dbReference type="InterPro" id="IPR019734">
    <property type="entry name" value="TPR_rpt"/>
</dbReference>
<name>A0A1C5HQD9_9ACTN</name>
<evidence type="ECO:0000256" key="1">
    <source>
        <dbReference type="SAM" id="MobiDB-lite"/>
    </source>
</evidence>
<dbReference type="RefSeq" id="WP_157517478.1">
    <property type="nucleotide sequence ID" value="NZ_LRMV01000022.1"/>
</dbReference>
<dbReference type="Gene3D" id="1.25.40.10">
    <property type="entry name" value="Tetratricopeptide repeat domain"/>
    <property type="match status" value="3"/>
</dbReference>
<dbReference type="Proteomes" id="UP000198226">
    <property type="component" value="Chromosome I"/>
</dbReference>
<protein>
    <submittedName>
        <fullName evidence="2">Tetratricopeptide repeat-containing protein</fullName>
    </submittedName>
</protein>
<feature type="region of interest" description="Disordered" evidence="1">
    <location>
        <begin position="684"/>
        <end position="703"/>
    </location>
</feature>
<evidence type="ECO:0000313" key="3">
    <source>
        <dbReference type="Proteomes" id="UP000198226"/>
    </source>
</evidence>
<dbReference type="Pfam" id="PF13374">
    <property type="entry name" value="TPR_10"/>
    <property type="match status" value="2"/>
</dbReference>
<dbReference type="InterPro" id="IPR011990">
    <property type="entry name" value="TPR-like_helical_dom_sf"/>
</dbReference>
<reference evidence="3" key="1">
    <citation type="submission" date="2016-06" db="EMBL/GenBank/DDBJ databases">
        <authorList>
            <person name="Varghese N."/>
            <person name="Submissions Spin"/>
        </authorList>
    </citation>
    <scope>NUCLEOTIDE SEQUENCE [LARGE SCALE GENOMIC DNA]</scope>
    <source>
        <strain evidence="3">DSM 44983</strain>
    </source>
</reference>
<dbReference type="PANTHER" id="PTHR10098">
    <property type="entry name" value="RAPSYN-RELATED"/>
    <property type="match status" value="1"/>
</dbReference>
<keyword evidence="3" id="KW-1185">Reference proteome</keyword>
<dbReference type="OrthoDB" id="3404187at2"/>
<dbReference type="EMBL" id="LT607752">
    <property type="protein sequence ID" value="SCG48256.1"/>
    <property type="molecule type" value="Genomic_DNA"/>
</dbReference>
<gene>
    <name evidence="2" type="ORF">GA0070623_1558</name>
</gene>
<sequence>MTSDRDARTGRHDGPGPEGLQRLLDELPLPELERTLRGLLADRLREADLRGAFEASLNLTEVLVRTGRFRAAFAANEQTRDLADRAPVGPWSRHAAEVQHLRLLHELGHDEEALPRIAELLLELLPDPASAVGETAHRVDSGVDEVVGGDEVLEALVDVGRSTVVALGRWRDALYFSDLHLNLLDVRRAAPVEIATAQLSRSAALREVGELDAADTVLLYCQEVFTDADDGPGLTRVLGGRGQVSWARGDREGAVALQLAALGRAYRRPDRHTVATAHRHLAAYLPASAAAQRLAHGLAAAVLHRLTDHEAELDATVGDIVARAPGDDLLDAVGVGWLVAEVDRVEGVDFVALTAEFGLDADGVATALAELVPILRGRSSAGSRSAARALRRWEPAVATLVAAVDGDDQARRALDEYLALQEQSPEYTRLVAALRAIADGVRDPDRLVTGLDDTAARIVGHAADALAGRTRLLAAPTDLPAALYDARQRHRELVRTIAAAAHGRPAALAEVWRWLDAGAGLPGFGPLFAAVHTIVLNGLASSLRASAGSRADRRAARRAASRIDVRALTANLTGPQAALVRAVVDEIRLAPSPPRAAEAVALRVRAALDREPGLGPDELRGALEHGVAVDDVLRRVCQAVDRWVGEGSVEMAVSLLNEVVSQLLGRGDPASALVPAERLAELAVAGPPGGGRRQPSEGSAGREQVAVEPIVTYLIGSTAFDAARRAYAGTSALVGQAIPQRAPAPLGIDVPAAEVEQARRWVVLAHRLPTESEHARARLMLADALVSSAGGDLDRALDRARTAQEIFTDRSGATVEALVAATVLAAVHRQRGELRAALAGYDRLVDAWGAAPDGREILLAEAYTARARVRATIGHHHRALADLQQALAVVRRVPGPKSTLAEGPIQACRGNLYEDLGDLPAAVEAYGRAWQIAVRTGHRNSQAAALHTLGGFFGRLATGELGPVGSGELLRLIGPLLRSGLPLDRIPTEDGARSLAMLLMRRAAALYRENNNEQGWARATNDLTHLMPPEQDTEVLDLLAEVLRAKESTGDRLDQATTLANLAGRLSSLGRVDEAVAAYRDSLAISRPAGHFDSAAAATQSLAGLYAAHGELAEAEPLYAEAVDLIEASRGERPHDDRSRISYVRGRQGAYQGLVRCLLAREAVGEAYAVVQRAKSRALVELVAGAEIRPTAPVDDRFAALLAAEHRHLDTLRGGTPGAAAVEALDHLRAVYDEMAGHDPGYVALRRASAATVDEIRRLVG</sequence>
<dbReference type="AlphaFoldDB" id="A0A1C5HQD9"/>
<dbReference type="SMART" id="SM00028">
    <property type="entry name" value="TPR"/>
    <property type="match status" value="4"/>
</dbReference>
<proteinExistence type="predicted"/>